<evidence type="ECO:0000259" key="23">
    <source>
        <dbReference type="Pfam" id="PF03104"/>
    </source>
</evidence>
<dbReference type="FunFam" id="3.30.420.10:FF:000306">
    <property type="entry name" value="DNA polymerase"/>
    <property type="match status" value="1"/>
</dbReference>
<dbReference type="eggNOG" id="KOG0968">
    <property type="taxonomic scope" value="Eukaryota"/>
</dbReference>
<evidence type="ECO:0000256" key="20">
    <source>
        <dbReference type="RuleBase" id="RU000442"/>
    </source>
</evidence>
<organism evidence="27 29">
    <name type="scientific">Yarrowia lipolytica</name>
    <name type="common">Candida lipolytica</name>
    <dbReference type="NCBI Taxonomy" id="4952"/>
    <lineage>
        <taxon>Eukaryota</taxon>
        <taxon>Fungi</taxon>
        <taxon>Dikarya</taxon>
        <taxon>Ascomycota</taxon>
        <taxon>Saccharomycotina</taxon>
        <taxon>Dipodascomycetes</taxon>
        <taxon>Dipodascales</taxon>
        <taxon>Dipodascales incertae sedis</taxon>
        <taxon>Yarrowia</taxon>
    </lineage>
</organism>
<dbReference type="Gene3D" id="1.10.287.690">
    <property type="entry name" value="Helix hairpin bin"/>
    <property type="match status" value="1"/>
</dbReference>
<dbReference type="Pfam" id="PF24065">
    <property type="entry name" value="REV3_N"/>
    <property type="match status" value="1"/>
</dbReference>
<dbReference type="PROSITE" id="PS00116">
    <property type="entry name" value="DNA_POLYMERASE_B"/>
    <property type="match status" value="1"/>
</dbReference>
<dbReference type="OMA" id="GRNKMGF"/>
<dbReference type="EMBL" id="CP017555">
    <property type="protein sequence ID" value="AOW03215.1"/>
    <property type="molecule type" value="Genomic_DNA"/>
</dbReference>
<keyword evidence="10 20" id="KW-0863">Zinc-finger</keyword>
<keyword evidence="15 20" id="KW-0238">DNA-binding</keyword>
<dbReference type="Pfam" id="PF14260">
    <property type="entry name" value="zf-C4pol"/>
    <property type="match status" value="1"/>
</dbReference>
<dbReference type="FunFam" id="1.10.132.60:FF:000007">
    <property type="entry name" value="DNA polymerase"/>
    <property type="match status" value="1"/>
</dbReference>
<dbReference type="Pfam" id="PF03104">
    <property type="entry name" value="DNA_pol_B_exo1"/>
    <property type="match status" value="1"/>
</dbReference>
<dbReference type="Pfam" id="PF24055">
    <property type="entry name" value="POL3_N"/>
    <property type="match status" value="1"/>
</dbReference>
<keyword evidence="17 20" id="KW-0539">Nucleus</keyword>
<evidence type="ECO:0000256" key="21">
    <source>
        <dbReference type="SAM" id="MobiDB-lite"/>
    </source>
</evidence>
<comment type="subcellular location">
    <subcellularLocation>
        <location evidence="2 20">Nucleus</location>
    </subcellularLocation>
</comment>
<accession>A0A1D8NC56</accession>
<dbReference type="KEGG" id="yli:2909827"/>
<feature type="domain" description="DNA-directed DNA polymerase family B multifunctional" evidence="22">
    <location>
        <begin position="750"/>
        <end position="1204"/>
    </location>
</feature>
<evidence type="ECO:0000259" key="24">
    <source>
        <dbReference type="Pfam" id="PF14260"/>
    </source>
</evidence>
<dbReference type="VEuPathDB" id="FungiDB:YALI1_C29926g"/>
<comment type="similarity">
    <text evidence="3 20">Belongs to the DNA polymerase type-B family.</text>
</comment>
<evidence type="ECO:0000313" key="27">
    <source>
        <dbReference type="EMBL" id="AOW03215.1"/>
    </source>
</evidence>
<dbReference type="InterPro" id="IPR006134">
    <property type="entry name" value="DNA-dir_DNA_pol_B_multi_dom"/>
</dbReference>
<evidence type="ECO:0000256" key="6">
    <source>
        <dbReference type="ARBA" id="ARBA00022695"/>
    </source>
</evidence>
<dbReference type="InterPro" id="IPR030559">
    <property type="entry name" value="PolZ_Rev3"/>
</dbReference>
<comment type="subunit">
    <text evidence="19">Forms DNA polymerase zeta with REV7.</text>
</comment>
<dbReference type="VEuPathDB" id="FungiDB:YALI0_C21648g"/>
<keyword evidence="11 20" id="KW-0862">Zinc</keyword>
<dbReference type="GO" id="GO:0016035">
    <property type="term" value="C:zeta DNA polymerase complex"/>
    <property type="evidence" value="ECO:0007669"/>
    <property type="project" value="InterPro"/>
</dbReference>
<dbReference type="EC" id="2.7.7.7" evidence="20"/>
<dbReference type="InterPro" id="IPR012337">
    <property type="entry name" value="RNaseH-like_sf"/>
</dbReference>
<protein>
    <recommendedName>
        <fullName evidence="20">DNA polymerase</fullName>
        <ecNumber evidence="20">2.7.7.7</ecNumber>
    </recommendedName>
</protein>
<dbReference type="SUPFAM" id="SSF56672">
    <property type="entry name" value="DNA/RNA polymerases"/>
    <property type="match status" value="1"/>
</dbReference>
<keyword evidence="5 20" id="KW-0808">Transferase</keyword>
<evidence type="ECO:0000256" key="4">
    <source>
        <dbReference type="ARBA" id="ARBA00022485"/>
    </source>
</evidence>
<dbReference type="CDD" id="cd05778">
    <property type="entry name" value="DNA_polB_zeta_exo"/>
    <property type="match status" value="1"/>
</dbReference>
<dbReference type="InterPro" id="IPR043502">
    <property type="entry name" value="DNA/RNA_pol_sf"/>
</dbReference>
<gene>
    <name evidence="28" type="ORF">B0I71DRAFT_129702</name>
    <name evidence="27" type="ORF">YALI1_C29926g</name>
</gene>
<keyword evidence="14 20" id="KW-0411">Iron-sulfur</keyword>
<evidence type="ECO:0000313" key="30">
    <source>
        <dbReference type="Proteomes" id="UP000256601"/>
    </source>
</evidence>
<feature type="domain" description="DNA polymerase delta/zeta catalytic subunit N-terminal" evidence="25">
    <location>
        <begin position="64"/>
        <end position="146"/>
    </location>
</feature>
<dbReference type="PANTHER" id="PTHR45812:SF1">
    <property type="entry name" value="DNA POLYMERASE ZETA CATALYTIC SUBUNIT"/>
    <property type="match status" value="1"/>
</dbReference>
<feature type="region of interest" description="Disordered" evidence="21">
    <location>
        <begin position="340"/>
        <end position="366"/>
    </location>
</feature>
<dbReference type="InterPro" id="IPR036397">
    <property type="entry name" value="RNaseH_sf"/>
</dbReference>
<evidence type="ECO:0000256" key="7">
    <source>
        <dbReference type="ARBA" id="ARBA00022705"/>
    </source>
</evidence>
<dbReference type="GeneID" id="2909827"/>
<dbReference type="SMART" id="SM00486">
    <property type="entry name" value="POLBc"/>
    <property type="match status" value="1"/>
</dbReference>
<evidence type="ECO:0000256" key="10">
    <source>
        <dbReference type="ARBA" id="ARBA00022771"/>
    </source>
</evidence>
<evidence type="ECO:0000256" key="18">
    <source>
        <dbReference type="ARBA" id="ARBA00049244"/>
    </source>
</evidence>
<dbReference type="FunFam" id="1.10.287.690:FF:000002">
    <property type="entry name" value="DNA polymerase zeta"/>
    <property type="match status" value="1"/>
</dbReference>
<dbReference type="GO" id="GO:0000724">
    <property type="term" value="P:double-strand break repair via homologous recombination"/>
    <property type="evidence" value="ECO:0007669"/>
    <property type="project" value="TreeGrafter"/>
</dbReference>
<comment type="catalytic activity">
    <reaction evidence="18 20">
        <text>DNA(n) + a 2'-deoxyribonucleoside 5'-triphosphate = DNA(n+1) + diphosphate</text>
        <dbReference type="Rhea" id="RHEA:22508"/>
        <dbReference type="Rhea" id="RHEA-COMP:17339"/>
        <dbReference type="Rhea" id="RHEA-COMP:17340"/>
        <dbReference type="ChEBI" id="CHEBI:33019"/>
        <dbReference type="ChEBI" id="CHEBI:61560"/>
        <dbReference type="ChEBI" id="CHEBI:173112"/>
        <dbReference type="EC" id="2.7.7.7"/>
    </reaction>
</comment>
<dbReference type="InterPro" id="IPR006133">
    <property type="entry name" value="DNA-dir_DNA_pol_B_exonuc"/>
</dbReference>
<evidence type="ECO:0000256" key="3">
    <source>
        <dbReference type="ARBA" id="ARBA00005755"/>
    </source>
</evidence>
<evidence type="ECO:0000256" key="11">
    <source>
        <dbReference type="ARBA" id="ARBA00022833"/>
    </source>
</evidence>
<evidence type="ECO:0000256" key="8">
    <source>
        <dbReference type="ARBA" id="ARBA00022723"/>
    </source>
</evidence>
<keyword evidence="6 20" id="KW-0548">Nucleotidyltransferase</keyword>
<reference evidence="27 29" key="1">
    <citation type="journal article" date="2016" name="PLoS ONE">
        <title>Sequence Assembly of Yarrowia lipolytica Strain W29/CLIB89 Shows Transposable Element Diversity.</title>
        <authorList>
            <person name="Magnan C."/>
            <person name="Yu J."/>
            <person name="Chang I."/>
            <person name="Jahn E."/>
            <person name="Kanomata Y."/>
            <person name="Wu J."/>
            <person name="Zeller M."/>
            <person name="Oakes M."/>
            <person name="Baldi P."/>
            <person name="Sandmeyer S."/>
        </authorList>
    </citation>
    <scope>NUCLEOTIDE SEQUENCE [LARGE SCALE GENOMIC DNA]</scope>
    <source>
        <strain evidence="27">CLIB89</strain>
        <strain evidence="29">CLIB89(W29)</strain>
    </source>
</reference>
<dbReference type="Proteomes" id="UP000256601">
    <property type="component" value="Unassembled WGS sequence"/>
</dbReference>
<keyword evidence="9" id="KW-0227">DNA damage</keyword>
<reference evidence="28 30" key="2">
    <citation type="submission" date="2018-07" db="EMBL/GenBank/DDBJ databases">
        <title>Draft Genome Assemblies for Five Robust Yarrowia lipolytica Strains Exhibiting High Lipid Production and Pentose Sugar Utilization and Sugar Alcohol Secretion from Undetoxified Lignocellulosic Biomass Hydrolysates.</title>
        <authorList>
            <consortium name="DOE Joint Genome Institute"/>
            <person name="Walker C."/>
            <person name="Ryu S."/>
            <person name="Na H."/>
            <person name="Zane M."/>
            <person name="LaButti K."/>
            <person name="Lipzen A."/>
            <person name="Haridas S."/>
            <person name="Barry K."/>
            <person name="Grigoriev I.V."/>
            <person name="Quarterman J."/>
            <person name="Slininger P."/>
            <person name="Dien B."/>
            <person name="Trinh C.T."/>
        </authorList>
    </citation>
    <scope>NUCLEOTIDE SEQUENCE [LARGE SCALE GENOMIC DNA]</scope>
    <source>
        <strain evidence="28 30">YB392</strain>
    </source>
</reference>
<dbReference type="InterPro" id="IPR023211">
    <property type="entry name" value="DNA_pol_palm_dom_sf"/>
</dbReference>
<evidence type="ECO:0000259" key="25">
    <source>
        <dbReference type="Pfam" id="PF24055"/>
    </source>
</evidence>
<keyword evidence="8 20" id="KW-0479">Metal-binding</keyword>
<dbReference type="EMBL" id="KZ858968">
    <property type="protein sequence ID" value="RDW27127.1"/>
    <property type="molecule type" value="Genomic_DNA"/>
</dbReference>
<dbReference type="InterPro" id="IPR017964">
    <property type="entry name" value="DNA-dir_DNA_pol_B_CS"/>
</dbReference>
<dbReference type="Gene3D" id="3.90.1600.10">
    <property type="entry name" value="Palm domain of DNA polymerase"/>
    <property type="match status" value="1"/>
</dbReference>
<dbReference type="GO" id="GO:0003887">
    <property type="term" value="F:DNA-directed DNA polymerase activity"/>
    <property type="evidence" value="ECO:0007669"/>
    <property type="project" value="UniProtKB-KW"/>
</dbReference>
<keyword evidence="12 20" id="KW-0239">DNA-directed DNA polymerase</keyword>
<dbReference type="InterPro" id="IPR056435">
    <property type="entry name" value="DPOD/Z_N"/>
</dbReference>
<dbReference type="GO" id="GO:0051539">
    <property type="term" value="F:4 iron, 4 sulfur cluster binding"/>
    <property type="evidence" value="ECO:0007669"/>
    <property type="project" value="UniProtKB-KW"/>
</dbReference>
<evidence type="ECO:0000256" key="19">
    <source>
        <dbReference type="ARBA" id="ARBA00066055"/>
    </source>
</evidence>
<feature type="domain" description="DNA-directed DNA polymerase family B exonuclease" evidence="23">
    <location>
        <begin position="514"/>
        <end position="686"/>
    </location>
</feature>
<dbReference type="CDD" id="cd05534">
    <property type="entry name" value="POLBc_zeta"/>
    <property type="match status" value="1"/>
</dbReference>
<dbReference type="GO" id="GO:0003677">
    <property type="term" value="F:DNA binding"/>
    <property type="evidence" value="ECO:0007669"/>
    <property type="project" value="UniProtKB-KW"/>
</dbReference>
<keyword evidence="13 20" id="KW-0408">Iron</keyword>
<feature type="domain" description="DNA polymerase zeta catalytic subunit N-terminal" evidence="26">
    <location>
        <begin position="4"/>
        <end position="62"/>
    </location>
</feature>
<comment type="cofactor">
    <cofactor evidence="1 20">
        <name>[4Fe-4S] cluster</name>
        <dbReference type="ChEBI" id="CHEBI:49883"/>
    </cofactor>
</comment>
<dbReference type="Pfam" id="PF00136">
    <property type="entry name" value="DNA_pol_B"/>
    <property type="match status" value="1"/>
</dbReference>
<keyword evidence="16" id="KW-0234">DNA repair</keyword>
<dbReference type="GO" id="GO:0005634">
    <property type="term" value="C:nucleus"/>
    <property type="evidence" value="ECO:0007669"/>
    <property type="project" value="UniProtKB-SubCell"/>
</dbReference>
<evidence type="ECO:0000256" key="14">
    <source>
        <dbReference type="ARBA" id="ARBA00023014"/>
    </source>
</evidence>
<sequence length="1338" mass="151854">MSGLRIQINYIDYVMAPPGPLDWSKVPETVSCECDYKDLHRVPVLRIFGGTSDGLSSCAHVHNVFQYFYIPYTGPSLSPADSEPFIADMYRRINLQLRSKRTRGEKLPEECSFLANIVLCKATPFYGYHEGWRYYLKIVVVDPSHVGMLVDMFRNGVFGWDHSRVFESHLSYILQFFCDYNLHGCGWMEASRYMMRREGMISKSEFEVDLQAEYILNRLVISTNKKPGDKAFHSLKELWTSLQSIRDKFSKGEYKSDYGERTVNDPREQWFSAQSMFSELEEKVSKADSAHSYVQFWPKRPYDNLVPTAFETTKCMFKGEGASEVDSFVFDVSFDDLPSMSQEKRSSATRKHSSTPPPSTRKQKGLNFKVTKPKFDVPNTAKTSTAVATATLTTTVYTFKPPPSRGLCITDLDDNNMAQKVYPKPHYSRDSDVPTKTMTHGGVTFRILGSSVKYLPTGFPEKPSNYALKGVVELAKSPPSRDDVLKWIGKTTNNADLFLSQIAPPTQKPKYSFPSQNTLSQRHESAALTVMSMEVHVNTRKGLNPDPDLDPILFVVWHMLGGPSGVIINAEDCPDFTNIIEAPSTVVKTECEMITHLQKMVENFDPDILTGFEVQASSWGYVQDRCKTMLYPCEFGRVQHHKMSSKIDTWGARKASGVKVVGRHVLNLWRMIRGEVSLLKYTLENVVFHVLHERIPFYTHDTLTEMCVGSLSDRKLLVEYKCTRSNYNLQLLSTLEIVSRTAEQARVVGIDFSSVYTRGSQYKVESFLARLTKSENFMLASPSREQVGQQNALECIALVMEPESRLYTSPVLVLDFQSLYPSVILAHNYCYSTCLGKWTDFEKDGNTLGTEKLFYKPSLVKRLLTKDDVTISPNGLVFVKPHIRVSLLARMLGEILETRFMVKDTAKLDRDNVSFQRLNHNRQLALKLVANVTYGYTSASFSGRMPCAEIADAIVQSGRETLEKCIDVIHGSDKWAAKVVYGDTDSLFVCLPGRTKDEAFKIGTEIADTITSANPAPMKLQFEKVYLPCMLISKKRYVGYKWEYSKQMYPIFDAKGIETVRRDGTPAAQKIEEKALRILFDTADLSLVKSYLYEQWTKILTGKVSIQDFCFAKEVKLGQYKEGGVLPAGAKISAEKMAVDMRFEPQYKERIPYVVVAGPPKSRLIDRCVSPEELVRNANSLILDADYYIHKTLIPPLDRFFNCVGASVLKWYEEMPKKRRYEFYQTVSRAKTNQTTLKSYAVSNSCIVCKTAQTSGLSKLCATCESDPGHATFVLNSDLRYREKRLDELNTICAQCSGDFETRCESQDCPIYYSRVKAVSKAEDASERLVEWTEGLEW</sequence>
<dbReference type="PANTHER" id="PTHR45812">
    <property type="entry name" value="DNA POLYMERASE ZETA CATALYTIC SUBUNIT"/>
    <property type="match status" value="1"/>
</dbReference>
<dbReference type="GO" id="GO:0000166">
    <property type="term" value="F:nucleotide binding"/>
    <property type="evidence" value="ECO:0007669"/>
    <property type="project" value="InterPro"/>
</dbReference>
<evidence type="ECO:0000259" key="26">
    <source>
        <dbReference type="Pfam" id="PF24065"/>
    </source>
</evidence>
<evidence type="ECO:0000313" key="28">
    <source>
        <dbReference type="EMBL" id="RDW27127.1"/>
    </source>
</evidence>
<evidence type="ECO:0000256" key="12">
    <source>
        <dbReference type="ARBA" id="ARBA00022932"/>
    </source>
</evidence>
<evidence type="ECO:0000256" key="16">
    <source>
        <dbReference type="ARBA" id="ARBA00023204"/>
    </source>
</evidence>
<dbReference type="InterPro" id="IPR025687">
    <property type="entry name" value="Znf-C4pol"/>
</dbReference>
<evidence type="ECO:0000259" key="22">
    <source>
        <dbReference type="Pfam" id="PF00136"/>
    </source>
</evidence>
<evidence type="ECO:0000313" key="29">
    <source>
        <dbReference type="Proteomes" id="UP000182444"/>
    </source>
</evidence>
<keyword evidence="4 20" id="KW-0004">4Fe-4S</keyword>
<proteinExistence type="inferred from homology"/>
<evidence type="ECO:0000256" key="1">
    <source>
        <dbReference type="ARBA" id="ARBA00001966"/>
    </source>
</evidence>
<dbReference type="Proteomes" id="UP000182444">
    <property type="component" value="Chromosome 1C"/>
</dbReference>
<evidence type="ECO:0000256" key="2">
    <source>
        <dbReference type="ARBA" id="ARBA00004123"/>
    </source>
</evidence>
<dbReference type="Gene3D" id="1.10.132.60">
    <property type="entry name" value="DNA polymerase family B, C-terminal domain"/>
    <property type="match status" value="1"/>
</dbReference>
<dbReference type="GO" id="GO:0070987">
    <property type="term" value="P:error-free translesion synthesis"/>
    <property type="evidence" value="ECO:0007669"/>
    <property type="project" value="EnsemblFungi"/>
</dbReference>
<evidence type="ECO:0000256" key="17">
    <source>
        <dbReference type="ARBA" id="ARBA00023242"/>
    </source>
</evidence>
<keyword evidence="7 20" id="KW-0235">DNA replication</keyword>
<dbReference type="InterPro" id="IPR006172">
    <property type="entry name" value="DNA-dir_DNA_pol_B"/>
</dbReference>
<evidence type="ECO:0000256" key="9">
    <source>
        <dbReference type="ARBA" id="ARBA00022763"/>
    </source>
</evidence>
<dbReference type="InterPro" id="IPR056447">
    <property type="entry name" value="REV3_N"/>
</dbReference>
<evidence type="ECO:0000256" key="13">
    <source>
        <dbReference type="ARBA" id="ARBA00023004"/>
    </source>
</evidence>
<evidence type="ECO:0000256" key="5">
    <source>
        <dbReference type="ARBA" id="ARBA00022679"/>
    </source>
</evidence>
<evidence type="ECO:0000256" key="15">
    <source>
        <dbReference type="ARBA" id="ARBA00023125"/>
    </source>
</evidence>
<feature type="domain" description="C4-type zinc-finger of DNA polymerase delta" evidence="24">
    <location>
        <begin position="1246"/>
        <end position="1315"/>
    </location>
</feature>
<dbReference type="GO" id="GO:0042276">
    <property type="term" value="P:error-prone translesion synthesis"/>
    <property type="evidence" value="ECO:0007669"/>
    <property type="project" value="EnsemblFungi"/>
</dbReference>
<dbReference type="GO" id="GO:0006260">
    <property type="term" value="P:DNA replication"/>
    <property type="evidence" value="ECO:0007669"/>
    <property type="project" value="UniProtKB-KW"/>
</dbReference>
<dbReference type="Gene3D" id="3.30.420.10">
    <property type="entry name" value="Ribonuclease H-like superfamily/Ribonuclease H"/>
    <property type="match status" value="1"/>
</dbReference>
<name>A0A1D8NC56_YARLL</name>
<dbReference type="Gene3D" id="3.30.342.10">
    <property type="entry name" value="DNA Polymerase, chain B, domain 1"/>
    <property type="match status" value="1"/>
</dbReference>
<dbReference type="SUPFAM" id="SSF53098">
    <property type="entry name" value="Ribonuclease H-like"/>
    <property type="match status" value="1"/>
</dbReference>
<dbReference type="GO" id="GO:0008270">
    <property type="term" value="F:zinc ion binding"/>
    <property type="evidence" value="ECO:0007669"/>
    <property type="project" value="UniProtKB-KW"/>
</dbReference>
<dbReference type="InterPro" id="IPR042087">
    <property type="entry name" value="DNA_pol_B_thumb"/>
</dbReference>
<dbReference type="PRINTS" id="PR00106">
    <property type="entry name" value="DNAPOLB"/>
</dbReference>